<dbReference type="RefSeq" id="WP_152573403.1">
    <property type="nucleotide sequence ID" value="NZ_VIKU02000001.1"/>
</dbReference>
<dbReference type="EMBL" id="VIKU02000001">
    <property type="protein sequence ID" value="NHF58945.1"/>
    <property type="molecule type" value="Genomic_DNA"/>
</dbReference>
<dbReference type="InterPro" id="IPR051262">
    <property type="entry name" value="SMP-30/CGR1_Lactonase"/>
</dbReference>
<evidence type="ECO:0000256" key="1">
    <source>
        <dbReference type="PIRSR" id="PIRSR605511-1"/>
    </source>
</evidence>
<sequence>MRLFDLTNFFKTQKILFGTLFLVLLTSCGARKNSSIDFTPEFSFTKGIEGPAVDYDGNLYAVNFEEEGTVGIVDNDGNGAVFLRLPDKSVGNGIRFDRQGHMFIVDYVGHNVYRVEKGTKEPKVWAHHPEMNQPNDLAIAPDGTIYLSDPNWTENTGNLWMVNAQRDIMLLEENMGTTNGIEVSPDGKNLYVNESVQRRVWRYDIKPDGSLFNKTIFFEFNDFGLDGMRCDVGGNLYITRYDKGTVVIIAPDKKIIKEVQLKGKKPSNLTFGGKNGNTCYVTMADRGCFERFEAPNPGAYFHRIH</sequence>
<organism evidence="4 5">
    <name type="scientific">Pelagihabitans pacificus</name>
    <dbReference type="NCBI Taxonomy" id="2696054"/>
    <lineage>
        <taxon>Bacteria</taxon>
        <taxon>Pseudomonadati</taxon>
        <taxon>Bacteroidota</taxon>
        <taxon>Flavobacteriia</taxon>
        <taxon>Flavobacteriales</taxon>
        <taxon>Flavobacteriaceae</taxon>
        <taxon>Pelagihabitans</taxon>
    </lineage>
</organism>
<reference evidence="4" key="1">
    <citation type="submission" date="2019-07" db="EMBL/GenBank/DDBJ databases">
        <authorList>
            <person name="De-Chao Zhang Q."/>
        </authorList>
    </citation>
    <scope>NUCLEOTIDE SEQUENCE</scope>
    <source>
        <strain evidence="4">TP-CH-4</strain>
    </source>
</reference>
<protein>
    <submittedName>
        <fullName evidence="4">SMP-30/gluconolactonase/LRE family protein</fullName>
    </submittedName>
</protein>
<evidence type="ECO:0000313" key="5">
    <source>
        <dbReference type="Proteomes" id="UP000707206"/>
    </source>
</evidence>
<feature type="binding site" evidence="2">
    <location>
        <position position="179"/>
    </location>
    <ligand>
        <name>a divalent metal cation</name>
        <dbReference type="ChEBI" id="CHEBI:60240"/>
    </ligand>
</feature>
<comment type="caution">
    <text evidence="4">The sequence shown here is derived from an EMBL/GenBank/DDBJ whole genome shotgun (WGS) entry which is preliminary data.</text>
</comment>
<dbReference type="Pfam" id="PF08450">
    <property type="entry name" value="SGL"/>
    <property type="match status" value="1"/>
</dbReference>
<dbReference type="Gene3D" id="2.120.10.30">
    <property type="entry name" value="TolB, C-terminal domain"/>
    <property type="match status" value="1"/>
</dbReference>
<dbReference type="AlphaFoldDB" id="A0A967ATK4"/>
<dbReference type="SUPFAM" id="SSF63829">
    <property type="entry name" value="Calcium-dependent phosphotriesterase"/>
    <property type="match status" value="1"/>
</dbReference>
<dbReference type="InterPro" id="IPR013658">
    <property type="entry name" value="SGL"/>
</dbReference>
<evidence type="ECO:0000313" key="4">
    <source>
        <dbReference type="EMBL" id="NHF58945.1"/>
    </source>
</evidence>
<dbReference type="Proteomes" id="UP000707206">
    <property type="component" value="Unassembled WGS sequence"/>
</dbReference>
<gene>
    <name evidence="4" type="ORF">FK220_006315</name>
</gene>
<keyword evidence="5" id="KW-1185">Reference proteome</keyword>
<dbReference type="PRINTS" id="PR01790">
    <property type="entry name" value="SMP30FAMILY"/>
</dbReference>
<feature type="binding site" evidence="2">
    <location>
        <position position="226"/>
    </location>
    <ligand>
        <name>a divalent metal cation</name>
        <dbReference type="ChEBI" id="CHEBI:60240"/>
    </ligand>
</feature>
<name>A0A967ATK4_9FLAO</name>
<feature type="domain" description="SMP-30/Gluconolactonase/LRE-like region" evidence="3">
    <location>
        <begin position="49"/>
        <end position="284"/>
    </location>
</feature>
<keyword evidence="2" id="KW-0479">Metal-binding</keyword>
<proteinExistence type="predicted"/>
<dbReference type="PANTHER" id="PTHR47572:SF5">
    <property type="entry name" value="BLR2277 PROTEIN"/>
    <property type="match status" value="1"/>
</dbReference>
<feature type="active site" description="Proton donor/acceptor" evidence="1">
    <location>
        <position position="226"/>
    </location>
</feature>
<reference evidence="4" key="2">
    <citation type="submission" date="2020-03" db="EMBL/GenBank/DDBJ databases">
        <title>Flavobacteriaceae bacterium strain TP-CH-4, a member of the family Flavobacteriaceae isolated from a deep-sea seamount.</title>
        <authorList>
            <person name="Zhang D.-C."/>
        </authorList>
    </citation>
    <scope>NUCLEOTIDE SEQUENCE</scope>
    <source>
        <strain evidence="4">TP-CH-4</strain>
    </source>
</reference>
<dbReference type="PROSITE" id="PS51257">
    <property type="entry name" value="PROKAR_LIPOPROTEIN"/>
    <property type="match status" value="1"/>
</dbReference>
<evidence type="ECO:0000256" key="2">
    <source>
        <dbReference type="PIRSR" id="PIRSR605511-2"/>
    </source>
</evidence>
<dbReference type="GO" id="GO:0046872">
    <property type="term" value="F:metal ion binding"/>
    <property type="evidence" value="ECO:0007669"/>
    <property type="project" value="UniProtKB-KW"/>
</dbReference>
<dbReference type="InterPro" id="IPR005511">
    <property type="entry name" value="SMP-30"/>
</dbReference>
<keyword evidence="2" id="KW-0862">Zinc</keyword>
<comment type="cofactor">
    <cofactor evidence="2">
        <name>Zn(2+)</name>
        <dbReference type="ChEBI" id="CHEBI:29105"/>
    </cofactor>
    <text evidence="2">Binds 1 divalent metal cation per subunit.</text>
</comment>
<feature type="binding site" evidence="2">
    <location>
        <position position="135"/>
    </location>
    <ligand>
        <name>substrate</name>
    </ligand>
</feature>
<dbReference type="PANTHER" id="PTHR47572">
    <property type="entry name" value="LIPOPROTEIN-RELATED"/>
    <property type="match status" value="1"/>
</dbReference>
<accession>A0A967ATK4</accession>
<dbReference type="InterPro" id="IPR011042">
    <property type="entry name" value="6-blade_b-propeller_TolB-like"/>
</dbReference>
<evidence type="ECO:0000259" key="3">
    <source>
        <dbReference type="Pfam" id="PF08450"/>
    </source>
</evidence>